<comment type="caution">
    <text evidence="1">The sequence shown here is derived from an EMBL/GenBank/DDBJ whole genome shotgun (WGS) entry which is preliminary data.</text>
</comment>
<evidence type="ECO:0000313" key="2">
    <source>
        <dbReference type="Proteomes" id="UP000537890"/>
    </source>
</evidence>
<name>A0A7Z0MPY2_9GAMM</name>
<proteinExistence type="predicted"/>
<reference evidence="1 2" key="1">
    <citation type="submission" date="2020-05" db="EMBL/GenBank/DDBJ databases">
        <title>Horizontal transmission and recombination maintain forever young bacterial symbiont genomes.</title>
        <authorList>
            <person name="Russell S.L."/>
            <person name="Pepper-Tunick E."/>
            <person name="Svedberg J."/>
            <person name="Byrne A."/>
            <person name="Ruelas Castillo J."/>
            <person name="Vollmers C."/>
            <person name="Beinart R.A."/>
            <person name="Corbett-Detig R."/>
        </authorList>
    </citation>
    <scope>NUCLEOTIDE SEQUENCE [LARGE SCALE GENOMIC DNA]</scope>
    <source>
        <strain evidence="1">4727-3</strain>
    </source>
</reference>
<dbReference type="AlphaFoldDB" id="A0A7Z0MPY2"/>
<organism evidence="1 2">
    <name type="scientific">Candidatus Methanofishera endochildressiae</name>
    <dbReference type="NCBI Taxonomy" id="2738884"/>
    <lineage>
        <taxon>Bacteria</taxon>
        <taxon>Pseudomonadati</taxon>
        <taxon>Pseudomonadota</taxon>
        <taxon>Gammaproteobacteria</taxon>
        <taxon>Candidatus Methanofishera</taxon>
    </lineage>
</organism>
<sequence length="119" mass="12757">MGVVLEKDIASILPKYKAKSTATDYIIDGVRKLAAFEDGKVVFKNEDGTTRRTGGSDAGVEDIVKEMQLNEAESKVSMFFDIAPEKSGAGNTGGGKTQEGDYVPFGANTVIRVTERSAY</sequence>
<dbReference type="EMBL" id="JACCHS010000207">
    <property type="protein sequence ID" value="NYT47681.1"/>
    <property type="molecule type" value="Genomic_DNA"/>
</dbReference>
<accession>A0A7Z0MPY2</accession>
<gene>
    <name evidence="1" type="ORF">H0A75_09180</name>
</gene>
<dbReference type="Proteomes" id="UP000537890">
    <property type="component" value="Unassembled WGS sequence"/>
</dbReference>
<protein>
    <submittedName>
        <fullName evidence="1">Uncharacterized protein</fullName>
    </submittedName>
</protein>
<evidence type="ECO:0000313" key="1">
    <source>
        <dbReference type="EMBL" id="NYT47681.1"/>
    </source>
</evidence>